<gene>
    <name evidence="8 9" type="primary">LOC112054593</name>
</gene>
<dbReference type="AlphaFoldDB" id="A0A6J1NY52"/>
<feature type="transmembrane region" description="Helical" evidence="5">
    <location>
        <begin position="104"/>
        <end position="124"/>
    </location>
</feature>
<organism evidence="7 9">
    <name type="scientific">Bicyclus anynana</name>
    <name type="common">Squinting bush brown butterfly</name>
    <dbReference type="NCBI Taxonomy" id="110368"/>
    <lineage>
        <taxon>Eukaryota</taxon>
        <taxon>Metazoa</taxon>
        <taxon>Ecdysozoa</taxon>
        <taxon>Arthropoda</taxon>
        <taxon>Hexapoda</taxon>
        <taxon>Insecta</taxon>
        <taxon>Pterygota</taxon>
        <taxon>Neoptera</taxon>
        <taxon>Endopterygota</taxon>
        <taxon>Lepidoptera</taxon>
        <taxon>Glossata</taxon>
        <taxon>Ditrysia</taxon>
        <taxon>Papilionoidea</taxon>
        <taxon>Nymphalidae</taxon>
        <taxon>Satyrinae</taxon>
        <taxon>Satyrini</taxon>
        <taxon>Mycalesina</taxon>
        <taxon>Bicyclus</taxon>
    </lineage>
</organism>
<sequence length="333" mass="37555">MHMWMWFGYDVGEFLFAGLDVNTRWAFALTWIALFFVALLFEASKVYLARVQREAHQKLYPYRCDERRNLLNDREQGNPMEPTTSRNASSGQVSRWASFRVRTLVNGQQTLVFVAHNVVGYLLMLAVMLYNVQLILAVVFGMMLGYFLFGTKLTRLQMQCVNAKRVICTPECDDTAETTTPPLLDSAQNSESDFFICRTRNCIQPSHYFPATTSPETGESSTASCSYGAKMCPSKVARVKKAQNSCHHGESEKEDSPSVEDTQLLNRGCCKKKETPSEESCCKSKHSAALVHEEPQEDITLTENKDQSREDSPQVTCCHNAKPPSGSQEQIIK</sequence>
<proteinExistence type="inferred from homology"/>
<evidence type="ECO:0000256" key="4">
    <source>
        <dbReference type="ARBA" id="ARBA00023136"/>
    </source>
</evidence>
<feature type="compositionally biased region" description="Basic and acidic residues" evidence="6">
    <location>
        <begin position="303"/>
        <end position="312"/>
    </location>
</feature>
<dbReference type="KEGG" id="bany:112054593"/>
<keyword evidence="4 5" id="KW-0472">Membrane</keyword>
<keyword evidence="5" id="KW-0406">Ion transport</keyword>
<feature type="transmembrane region" description="Helical" evidence="5">
    <location>
        <begin position="25"/>
        <end position="48"/>
    </location>
</feature>
<evidence type="ECO:0000256" key="1">
    <source>
        <dbReference type="ARBA" id="ARBA00004141"/>
    </source>
</evidence>
<dbReference type="GO" id="GO:0005886">
    <property type="term" value="C:plasma membrane"/>
    <property type="evidence" value="ECO:0007669"/>
    <property type="project" value="TreeGrafter"/>
</dbReference>
<evidence type="ECO:0000313" key="7">
    <source>
        <dbReference type="Proteomes" id="UP001652582"/>
    </source>
</evidence>
<comment type="similarity">
    <text evidence="5">Belongs to the copper transporter (Ctr) (TC 1.A.56) family. SLC31A subfamily.</text>
</comment>
<dbReference type="PANTHER" id="PTHR12483">
    <property type="entry name" value="SOLUTE CARRIER FAMILY 31 COPPER TRANSPORTERS"/>
    <property type="match status" value="1"/>
</dbReference>
<evidence type="ECO:0000256" key="6">
    <source>
        <dbReference type="SAM" id="MobiDB-lite"/>
    </source>
</evidence>
<accession>A0A6J1NY52</accession>
<keyword evidence="7" id="KW-1185">Reference proteome</keyword>
<keyword evidence="5" id="KW-0186">Copper</keyword>
<dbReference type="GO" id="GO:0005375">
    <property type="term" value="F:copper ion transmembrane transporter activity"/>
    <property type="evidence" value="ECO:0007669"/>
    <property type="project" value="UniProtKB-UniRule"/>
</dbReference>
<dbReference type="InterPro" id="IPR007274">
    <property type="entry name" value="Cop_transporter"/>
</dbReference>
<evidence type="ECO:0000256" key="5">
    <source>
        <dbReference type="RuleBase" id="RU367022"/>
    </source>
</evidence>
<feature type="region of interest" description="Disordered" evidence="6">
    <location>
        <begin position="292"/>
        <end position="333"/>
    </location>
</feature>
<dbReference type="RefSeq" id="XP_023950202.2">
    <property type="nucleotide sequence ID" value="XM_024094434.2"/>
</dbReference>
<dbReference type="PANTHER" id="PTHR12483:SF27">
    <property type="entry name" value="COPPER TRANSPORT PROTEIN CTR1"/>
    <property type="match status" value="1"/>
</dbReference>
<name>A0A6J1NY52_BICAN</name>
<evidence type="ECO:0000313" key="9">
    <source>
        <dbReference type="RefSeq" id="XP_023950202.2"/>
    </source>
</evidence>
<dbReference type="OrthoDB" id="73901at2759"/>
<reference evidence="8 9" key="1">
    <citation type="submission" date="2025-05" db="UniProtKB">
        <authorList>
            <consortium name="RefSeq"/>
        </authorList>
    </citation>
    <scope>IDENTIFICATION</scope>
</reference>
<keyword evidence="5" id="KW-0187">Copper transport</keyword>
<protein>
    <recommendedName>
        <fullName evidence="5">Copper transport protein</fullName>
    </recommendedName>
</protein>
<feature type="transmembrane region" description="Helical" evidence="5">
    <location>
        <begin position="130"/>
        <end position="149"/>
    </location>
</feature>
<keyword evidence="3 5" id="KW-1133">Transmembrane helix</keyword>
<keyword evidence="2 5" id="KW-0812">Transmembrane</keyword>
<evidence type="ECO:0000313" key="8">
    <source>
        <dbReference type="RefSeq" id="XP_023950200.2"/>
    </source>
</evidence>
<dbReference type="GeneID" id="112054593"/>
<keyword evidence="5" id="KW-0813">Transport</keyword>
<comment type="subcellular location">
    <subcellularLocation>
        <location evidence="1 5">Membrane</location>
        <topology evidence="1 5">Multi-pass membrane protein</topology>
    </subcellularLocation>
</comment>
<dbReference type="Pfam" id="PF04145">
    <property type="entry name" value="Ctr"/>
    <property type="match status" value="1"/>
</dbReference>
<dbReference type="Proteomes" id="UP001652582">
    <property type="component" value="Chromosome 4"/>
</dbReference>
<dbReference type="RefSeq" id="XP_023950200.2">
    <property type="nucleotide sequence ID" value="XM_024094432.2"/>
</dbReference>
<evidence type="ECO:0000256" key="2">
    <source>
        <dbReference type="ARBA" id="ARBA00022692"/>
    </source>
</evidence>
<evidence type="ECO:0000256" key="3">
    <source>
        <dbReference type="ARBA" id="ARBA00022989"/>
    </source>
</evidence>